<organism evidence="3 4">
    <name type="scientific">Chelonia mydas</name>
    <name type="common">Green sea-turtle</name>
    <name type="synonym">Chelonia agassizi</name>
    <dbReference type="NCBI Taxonomy" id="8469"/>
    <lineage>
        <taxon>Eukaryota</taxon>
        <taxon>Metazoa</taxon>
        <taxon>Chordata</taxon>
        <taxon>Craniata</taxon>
        <taxon>Vertebrata</taxon>
        <taxon>Euteleostomi</taxon>
        <taxon>Archelosauria</taxon>
        <taxon>Testudinata</taxon>
        <taxon>Testudines</taxon>
        <taxon>Cryptodira</taxon>
        <taxon>Durocryptodira</taxon>
        <taxon>Americhelydia</taxon>
        <taxon>Chelonioidea</taxon>
        <taxon>Cheloniidae</taxon>
        <taxon>Chelonia</taxon>
    </lineage>
</organism>
<feature type="compositionally biased region" description="Acidic residues" evidence="1">
    <location>
        <begin position="78"/>
        <end position="91"/>
    </location>
</feature>
<dbReference type="PANTHER" id="PTHR47595:SF1">
    <property type="entry name" value="MYB_SANT-LIKE DNA-BINDING DOMAIN-CONTAINING PROTEIN"/>
    <property type="match status" value="1"/>
</dbReference>
<evidence type="ECO:0000259" key="2">
    <source>
        <dbReference type="Pfam" id="PF13837"/>
    </source>
</evidence>
<name>M7BBK7_CHEMY</name>
<dbReference type="InterPro" id="IPR044822">
    <property type="entry name" value="Myb_DNA-bind_4"/>
</dbReference>
<keyword evidence="4" id="KW-1185">Reference proteome</keyword>
<accession>M7BBK7</accession>
<evidence type="ECO:0000313" key="4">
    <source>
        <dbReference type="Proteomes" id="UP000031443"/>
    </source>
</evidence>
<protein>
    <recommendedName>
        <fullName evidence="2">Myb/SANT-like DNA-binding domain-containing protein</fullName>
    </recommendedName>
</protein>
<gene>
    <name evidence="3" type="ORF">UY3_07478</name>
</gene>
<reference evidence="4" key="1">
    <citation type="journal article" date="2013" name="Nat. Genet.">
        <title>The draft genomes of soft-shell turtle and green sea turtle yield insights into the development and evolution of the turtle-specific body plan.</title>
        <authorList>
            <person name="Wang Z."/>
            <person name="Pascual-Anaya J."/>
            <person name="Zadissa A."/>
            <person name="Li W."/>
            <person name="Niimura Y."/>
            <person name="Huang Z."/>
            <person name="Li C."/>
            <person name="White S."/>
            <person name="Xiong Z."/>
            <person name="Fang D."/>
            <person name="Wang B."/>
            <person name="Ming Y."/>
            <person name="Chen Y."/>
            <person name="Zheng Y."/>
            <person name="Kuraku S."/>
            <person name="Pignatelli M."/>
            <person name="Herrero J."/>
            <person name="Beal K."/>
            <person name="Nozawa M."/>
            <person name="Li Q."/>
            <person name="Wang J."/>
            <person name="Zhang H."/>
            <person name="Yu L."/>
            <person name="Shigenobu S."/>
            <person name="Wang J."/>
            <person name="Liu J."/>
            <person name="Flicek P."/>
            <person name="Searle S."/>
            <person name="Wang J."/>
            <person name="Kuratani S."/>
            <person name="Yin Y."/>
            <person name="Aken B."/>
            <person name="Zhang G."/>
            <person name="Irie N."/>
        </authorList>
    </citation>
    <scope>NUCLEOTIDE SEQUENCE [LARGE SCALE GENOMIC DNA]</scope>
</reference>
<dbReference type="AlphaFoldDB" id="M7BBK7"/>
<sequence length="154" mass="17287">MLERGYNRDTQQCHVKVKELRQAYQKTKEANSHSVSEPHTCCFYDQLHAILGGAPTTPPPLSVDTCKGEVSRNREEDFVNEEEEEEEEEENAQQANSEPFLPGSQDLFITLETIPPKAGSPTLKLEKAPLEKDREIFQMGYNRAACSGSVTLSD</sequence>
<evidence type="ECO:0000313" key="3">
    <source>
        <dbReference type="EMBL" id="EMP35306.1"/>
    </source>
</evidence>
<dbReference type="EMBL" id="KB528690">
    <property type="protein sequence ID" value="EMP35306.1"/>
    <property type="molecule type" value="Genomic_DNA"/>
</dbReference>
<feature type="region of interest" description="Disordered" evidence="1">
    <location>
        <begin position="55"/>
        <end position="103"/>
    </location>
</feature>
<evidence type="ECO:0000256" key="1">
    <source>
        <dbReference type="SAM" id="MobiDB-lite"/>
    </source>
</evidence>
<feature type="domain" description="Myb/SANT-like DNA-binding" evidence="2">
    <location>
        <begin position="1"/>
        <end position="50"/>
    </location>
</feature>
<proteinExistence type="predicted"/>
<feature type="compositionally biased region" description="Basic and acidic residues" evidence="1">
    <location>
        <begin position="66"/>
        <end position="77"/>
    </location>
</feature>
<dbReference type="Pfam" id="PF13837">
    <property type="entry name" value="Myb_DNA-bind_4"/>
    <property type="match status" value="1"/>
</dbReference>
<dbReference type="PANTHER" id="PTHR47595">
    <property type="entry name" value="HEAT SHOCK 70 KDA PROTEIN 14"/>
    <property type="match status" value="1"/>
</dbReference>
<dbReference type="Proteomes" id="UP000031443">
    <property type="component" value="Unassembled WGS sequence"/>
</dbReference>